<dbReference type="InterPro" id="IPR050313">
    <property type="entry name" value="Carb_Metab_HTH_regulators"/>
</dbReference>
<dbReference type="PANTHER" id="PTHR30363:SF4">
    <property type="entry name" value="GLYCEROL-3-PHOSPHATE REGULON REPRESSOR"/>
    <property type="match status" value="1"/>
</dbReference>
<evidence type="ECO:0000313" key="7">
    <source>
        <dbReference type="Proteomes" id="UP001155840"/>
    </source>
</evidence>
<dbReference type="Pfam" id="PF00455">
    <property type="entry name" value="DeoRC"/>
    <property type="match status" value="1"/>
</dbReference>
<dbReference type="InterPro" id="IPR001034">
    <property type="entry name" value="DeoR_HTH"/>
</dbReference>
<sequence>MKMASDLLSRERQDAIRAELRQSGRVLAGDLARAFKVSEDTIRRDLREMAAAGLCERVYGGALALPAEQPFSVRTGISRGRKQMLAAAAVSCLKDGMTVFVDAGSTNLAIVQALPPGLSLTLATNMPAIAVAALEHAGIEVITIGGRIDRHVGAAIGAQAERDLEMLRPDLCILGACGLDARAGLTGLVYDDVAFKKIAAARAAAVLVACTSDKLEAVHPFVIANLSDRMTLILEADAPDAIATGLKDTGATILRADPVDG</sequence>
<protein>
    <submittedName>
        <fullName evidence="6">DeoR/GlpR transcriptional regulator</fullName>
    </submittedName>
</protein>
<dbReference type="EMBL" id="JAANCM010000004">
    <property type="protein sequence ID" value="NHT76182.1"/>
    <property type="molecule type" value="Genomic_DNA"/>
</dbReference>
<keyword evidence="2" id="KW-0805">Transcription regulation</keyword>
<dbReference type="PROSITE" id="PS00894">
    <property type="entry name" value="HTH_DEOR_1"/>
    <property type="match status" value="1"/>
</dbReference>
<dbReference type="PRINTS" id="PR00037">
    <property type="entry name" value="HTHLACR"/>
</dbReference>
<keyword evidence="3" id="KW-0238">DNA-binding</keyword>
<dbReference type="SMART" id="SM01134">
    <property type="entry name" value="DeoRC"/>
    <property type="match status" value="1"/>
</dbReference>
<dbReference type="GO" id="GO:0003700">
    <property type="term" value="F:DNA-binding transcription factor activity"/>
    <property type="evidence" value="ECO:0007669"/>
    <property type="project" value="InterPro"/>
</dbReference>
<dbReference type="Proteomes" id="UP001155840">
    <property type="component" value="Unassembled WGS sequence"/>
</dbReference>
<evidence type="ECO:0000259" key="5">
    <source>
        <dbReference type="PROSITE" id="PS51000"/>
    </source>
</evidence>
<dbReference type="GO" id="GO:0003677">
    <property type="term" value="F:DNA binding"/>
    <property type="evidence" value="ECO:0007669"/>
    <property type="project" value="UniProtKB-KW"/>
</dbReference>
<dbReference type="InterPro" id="IPR037171">
    <property type="entry name" value="NagB/RpiA_transferase-like"/>
</dbReference>
<keyword evidence="4" id="KW-0804">Transcription</keyword>
<dbReference type="PANTHER" id="PTHR30363">
    <property type="entry name" value="HTH-TYPE TRANSCRIPTIONAL REGULATOR SRLR-RELATED"/>
    <property type="match status" value="1"/>
</dbReference>
<dbReference type="PROSITE" id="PS51000">
    <property type="entry name" value="HTH_DEOR_2"/>
    <property type="match status" value="1"/>
</dbReference>
<evidence type="ECO:0000256" key="3">
    <source>
        <dbReference type="ARBA" id="ARBA00023125"/>
    </source>
</evidence>
<dbReference type="Pfam" id="PF08220">
    <property type="entry name" value="HTH_DeoR"/>
    <property type="match status" value="1"/>
</dbReference>
<dbReference type="AlphaFoldDB" id="A0AA43ZE42"/>
<evidence type="ECO:0000256" key="4">
    <source>
        <dbReference type="ARBA" id="ARBA00023163"/>
    </source>
</evidence>
<dbReference type="InterPro" id="IPR018356">
    <property type="entry name" value="Tscrpt_reg_HTH_DeoR_CS"/>
</dbReference>
<organism evidence="6 7">
    <name type="scientific">Ferranicluibacter rubi</name>
    <dbReference type="NCBI Taxonomy" id="2715133"/>
    <lineage>
        <taxon>Bacteria</taxon>
        <taxon>Pseudomonadati</taxon>
        <taxon>Pseudomonadota</taxon>
        <taxon>Alphaproteobacteria</taxon>
        <taxon>Hyphomicrobiales</taxon>
        <taxon>Rhizobiaceae</taxon>
        <taxon>Ferranicluibacter</taxon>
    </lineage>
</organism>
<evidence type="ECO:0000256" key="1">
    <source>
        <dbReference type="ARBA" id="ARBA00022491"/>
    </source>
</evidence>
<dbReference type="Gene3D" id="3.40.50.1360">
    <property type="match status" value="1"/>
</dbReference>
<keyword evidence="1" id="KW-0678">Repressor</keyword>
<keyword evidence="7" id="KW-1185">Reference proteome</keyword>
<accession>A0AA43ZE42</accession>
<comment type="caution">
    <text evidence="6">The sequence shown here is derived from an EMBL/GenBank/DDBJ whole genome shotgun (WGS) entry which is preliminary data.</text>
</comment>
<feature type="domain" description="HTH deoR-type" evidence="5">
    <location>
        <begin position="9"/>
        <end position="64"/>
    </location>
</feature>
<dbReference type="InterPro" id="IPR036388">
    <property type="entry name" value="WH-like_DNA-bd_sf"/>
</dbReference>
<dbReference type="InterPro" id="IPR014036">
    <property type="entry name" value="DeoR-like_C"/>
</dbReference>
<evidence type="ECO:0000256" key="2">
    <source>
        <dbReference type="ARBA" id="ARBA00023015"/>
    </source>
</evidence>
<dbReference type="SUPFAM" id="SSF100950">
    <property type="entry name" value="NagB/RpiA/CoA transferase-like"/>
    <property type="match status" value="1"/>
</dbReference>
<evidence type="ECO:0000313" key="6">
    <source>
        <dbReference type="EMBL" id="NHT76182.1"/>
    </source>
</evidence>
<dbReference type="Gene3D" id="1.10.10.10">
    <property type="entry name" value="Winged helix-like DNA-binding domain superfamily/Winged helix DNA-binding domain"/>
    <property type="match status" value="1"/>
</dbReference>
<reference evidence="6" key="1">
    <citation type="submission" date="2020-03" db="EMBL/GenBank/DDBJ databases">
        <title>Ferranicluibacter endophyticum gen. nov., sp. nov., a new genus isolated from Rubus ulmifolius Schott. stem.</title>
        <authorList>
            <person name="Roca-Couso R."/>
            <person name="Flores-Felix J.D."/>
            <person name="Igual J.M."/>
            <person name="Rivas R."/>
        </authorList>
    </citation>
    <scope>NUCLEOTIDE SEQUENCE</scope>
    <source>
        <strain evidence="6">CRRU44</strain>
    </source>
</reference>
<gene>
    <name evidence="6" type="ORF">G8E10_10580</name>
</gene>
<dbReference type="SMART" id="SM00420">
    <property type="entry name" value="HTH_DEOR"/>
    <property type="match status" value="1"/>
</dbReference>
<dbReference type="InterPro" id="IPR036390">
    <property type="entry name" value="WH_DNA-bd_sf"/>
</dbReference>
<proteinExistence type="predicted"/>
<name>A0AA43ZE42_9HYPH</name>
<dbReference type="SUPFAM" id="SSF46785">
    <property type="entry name" value="Winged helix' DNA-binding domain"/>
    <property type="match status" value="1"/>
</dbReference>